<protein>
    <recommendedName>
        <fullName evidence="3">Transcriptional regulator</fullName>
    </recommendedName>
</protein>
<evidence type="ECO:0000313" key="2">
    <source>
        <dbReference type="Proteomes" id="UP001201701"/>
    </source>
</evidence>
<reference evidence="1 2" key="1">
    <citation type="submission" date="2022-02" db="EMBL/GenBank/DDBJ databases">
        <title>Draft genome sequence of Mezorhizobium retamae strain IRAMC:0171 isolated from Retama raetam nodules.</title>
        <authorList>
            <person name="Bengaied R."/>
            <person name="Sbissi I."/>
            <person name="Huber K."/>
            <person name="Ghodbane F."/>
            <person name="Nouioui I."/>
            <person name="Tarhouni M."/>
            <person name="Gtari M."/>
        </authorList>
    </citation>
    <scope>NUCLEOTIDE SEQUENCE [LARGE SCALE GENOMIC DNA]</scope>
    <source>
        <strain evidence="1 2">IRAMC:0171</strain>
    </source>
</reference>
<dbReference type="RefSeq" id="WP_239369180.1">
    <property type="nucleotide sequence ID" value="NZ_JAKREW010000028.1"/>
</dbReference>
<dbReference type="EMBL" id="JAKREW010000028">
    <property type="protein sequence ID" value="MCG7507737.1"/>
    <property type="molecule type" value="Genomic_DNA"/>
</dbReference>
<evidence type="ECO:0000313" key="1">
    <source>
        <dbReference type="EMBL" id="MCG7507737.1"/>
    </source>
</evidence>
<comment type="caution">
    <text evidence="1">The sequence shown here is derived from an EMBL/GenBank/DDBJ whole genome shotgun (WGS) entry which is preliminary data.</text>
</comment>
<accession>A0ABS9QJW5</accession>
<dbReference type="Proteomes" id="UP001201701">
    <property type="component" value="Unassembled WGS sequence"/>
</dbReference>
<name>A0ABS9QJW5_9HYPH</name>
<gene>
    <name evidence="1" type="ORF">L4923_22110</name>
</gene>
<proteinExistence type="predicted"/>
<organism evidence="1 2">
    <name type="scientific">Mesorhizobium retamae</name>
    <dbReference type="NCBI Taxonomy" id="2912854"/>
    <lineage>
        <taxon>Bacteria</taxon>
        <taxon>Pseudomonadati</taxon>
        <taxon>Pseudomonadota</taxon>
        <taxon>Alphaproteobacteria</taxon>
        <taxon>Hyphomicrobiales</taxon>
        <taxon>Phyllobacteriaceae</taxon>
        <taxon>Mesorhizobium</taxon>
    </lineage>
</organism>
<evidence type="ECO:0008006" key="3">
    <source>
        <dbReference type="Google" id="ProtNLM"/>
    </source>
</evidence>
<sequence>MEIAGLDPADRKMWREFSALPSNLQDSIRSLVAGIHDVQLGKKGIDERKAARPARLARRTRAVAAAQTGLTDFPVAGTMHPRNR</sequence>
<keyword evidence="2" id="KW-1185">Reference proteome</keyword>